<sequence>MSTEEKRENDANMSVDTNDNILEKRIVRKTDFFLLPILITINLLGIIDLNNIGNATVAGYNYIYFKTTPYYFTLAISAHFLSYIIFTTPSCLITNILGFHVWMPILIVGWTAASMSQAACTSVVQLGIVRFILGMFEAGFPPSNTAYIGLFYARKELTFRYSIFMVITTISGALSGFVSYFILQISGTSLTGFQWLFIIENIPTIFLALIIAIFVTRGPGDARFFTPEEREFAVERLKSEGGPTKRVDRDLAKAQIKLTFADIQTYFYFFIVLISAIPNFVLNFYLPTLVNQLGYDAIQAQLMVIPPILVSTVVTTFNSWCSDRYNTRAWNILIGYSFSIIALVGMIATRADDPSLYKLRYFFLILLACGAYSVLPILFSWCICNNLGQYKRSTALAMIFTSAQMGGIVGILIYPANDAPSFLMGNSICLASVILSAILVTVLKFYLESLNKKRDLIILANHDYKLNDNDLKYNNRISEIAMSLVEKEPKFDEVLCDKHLNWRYIT</sequence>
<evidence type="ECO:0000256" key="3">
    <source>
        <dbReference type="ARBA" id="ARBA00022692"/>
    </source>
</evidence>
<keyword evidence="3 6" id="KW-0812">Transmembrane</keyword>
<dbReference type="FunFam" id="1.20.1250.20:FF:000013">
    <property type="entry name" value="MFS general substrate transporter"/>
    <property type="match status" value="1"/>
</dbReference>
<dbReference type="Pfam" id="PF07690">
    <property type="entry name" value="MFS_1"/>
    <property type="match status" value="1"/>
</dbReference>
<evidence type="ECO:0000256" key="5">
    <source>
        <dbReference type="ARBA" id="ARBA00023136"/>
    </source>
</evidence>
<dbReference type="PANTHER" id="PTHR43791">
    <property type="entry name" value="PERMEASE-RELATED"/>
    <property type="match status" value="1"/>
</dbReference>
<reference evidence="8 9" key="1">
    <citation type="journal article" date="2019" name="Environ. Microbiol.">
        <title>At the nexus of three kingdoms: the genome of the mycorrhizal fungus Gigaspora margarita provides insights into plant, endobacterial and fungal interactions.</title>
        <authorList>
            <person name="Venice F."/>
            <person name="Ghignone S."/>
            <person name="Salvioli di Fossalunga A."/>
            <person name="Amselem J."/>
            <person name="Novero M."/>
            <person name="Xianan X."/>
            <person name="Sedzielewska Toro K."/>
            <person name="Morin E."/>
            <person name="Lipzen A."/>
            <person name="Grigoriev I.V."/>
            <person name="Henrissat B."/>
            <person name="Martin F.M."/>
            <person name="Bonfante P."/>
        </authorList>
    </citation>
    <scope>NUCLEOTIDE SEQUENCE [LARGE SCALE GENOMIC DNA]</scope>
    <source>
        <strain evidence="8 9">BEG34</strain>
    </source>
</reference>
<feature type="transmembrane region" description="Helical" evidence="6">
    <location>
        <begin position="195"/>
        <end position="215"/>
    </location>
</feature>
<feature type="transmembrane region" description="Helical" evidence="6">
    <location>
        <begin position="93"/>
        <end position="113"/>
    </location>
</feature>
<evidence type="ECO:0000313" key="8">
    <source>
        <dbReference type="EMBL" id="KAF0475775.1"/>
    </source>
</evidence>
<evidence type="ECO:0000313" key="9">
    <source>
        <dbReference type="Proteomes" id="UP000439903"/>
    </source>
</evidence>
<feature type="transmembrane region" description="Helical" evidence="6">
    <location>
        <begin position="329"/>
        <end position="349"/>
    </location>
</feature>
<name>A0A8H3XJZ7_GIGMA</name>
<dbReference type="InterPro" id="IPR020846">
    <property type="entry name" value="MFS_dom"/>
</dbReference>
<feature type="transmembrane region" description="Helical" evidence="6">
    <location>
        <begin position="266"/>
        <end position="286"/>
    </location>
</feature>
<comment type="caution">
    <text evidence="8">The sequence shown here is derived from an EMBL/GenBank/DDBJ whole genome shotgun (WGS) entry which is preliminary data.</text>
</comment>
<keyword evidence="5 6" id="KW-0472">Membrane</keyword>
<dbReference type="PANTHER" id="PTHR43791:SF36">
    <property type="entry name" value="TRANSPORTER, PUTATIVE (AFU_ORTHOLOGUE AFUA_6G08340)-RELATED"/>
    <property type="match status" value="1"/>
</dbReference>
<organism evidence="8 9">
    <name type="scientific">Gigaspora margarita</name>
    <dbReference type="NCBI Taxonomy" id="4874"/>
    <lineage>
        <taxon>Eukaryota</taxon>
        <taxon>Fungi</taxon>
        <taxon>Fungi incertae sedis</taxon>
        <taxon>Mucoromycota</taxon>
        <taxon>Glomeromycotina</taxon>
        <taxon>Glomeromycetes</taxon>
        <taxon>Diversisporales</taxon>
        <taxon>Gigasporaceae</taxon>
        <taxon>Gigaspora</taxon>
    </lineage>
</organism>
<gene>
    <name evidence="8" type="ORF">F8M41_024527</name>
</gene>
<proteinExistence type="predicted"/>
<keyword evidence="2" id="KW-0813">Transport</keyword>
<dbReference type="EMBL" id="WTPW01000840">
    <property type="protein sequence ID" value="KAF0475775.1"/>
    <property type="molecule type" value="Genomic_DNA"/>
</dbReference>
<comment type="subcellular location">
    <subcellularLocation>
        <location evidence="1">Membrane</location>
        <topology evidence="1">Multi-pass membrane protein</topology>
    </subcellularLocation>
</comment>
<dbReference type="Proteomes" id="UP000439903">
    <property type="component" value="Unassembled WGS sequence"/>
</dbReference>
<feature type="transmembrane region" description="Helical" evidence="6">
    <location>
        <begin position="161"/>
        <end position="183"/>
    </location>
</feature>
<dbReference type="PROSITE" id="PS50850">
    <property type="entry name" value="MFS"/>
    <property type="match status" value="1"/>
</dbReference>
<evidence type="ECO:0000256" key="2">
    <source>
        <dbReference type="ARBA" id="ARBA00022448"/>
    </source>
</evidence>
<protein>
    <submittedName>
        <fullName evidence="8">MFS general substrate transporter</fullName>
    </submittedName>
</protein>
<dbReference type="GO" id="GO:0016020">
    <property type="term" value="C:membrane"/>
    <property type="evidence" value="ECO:0007669"/>
    <property type="project" value="UniProtKB-SubCell"/>
</dbReference>
<dbReference type="AlphaFoldDB" id="A0A8H3XJZ7"/>
<feature type="transmembrane region" description="Helical" evidence="6">
    <location>
        <begin position="422"/>
        <end position="447"/>
    </location>
</feature>
<dbReference type="InterPro" id="IPR036259">
    <property type="entry name" value="MFS_trans_sf"/>
</dbReference>
<feature type="transmembrane region" description="Helical" evidence="6">
    <location>
        <begin position="69"/>
        <end position="86"/>
    </location>
</feature>
<dbReference type="InterPro" id="IPR011701">
    <property type="entry name" value="MFS"/>
</dbReference>
<dbReference type="SUPFAM" id="SSF103473">
    <property type="entry name" value="MFS general substrate transporter"/>
    <property type="match status" value="1"/>
</dbReference>
<accession>A0A8H3XJZ7</accession>
<feature type="domain" description="Major facilitator superfamily (MFS) profile" evidence="7">
    <location>
        <begin position="34"/>
        <end position="444"/>
    </location>
</feature>
<feature type="transmembrane region" description="Helical" evidence="6">
    <location>
        <begin position="32"/>
        <end position="49"/>
    </location>
</feature>
<feature type="transmembrane region" description="Helical" evidence="6">
    <location>
        <begin position="361"/>
        <end position="383"/>
    </location>
</feature>
<evidence type="ECO:0000256" key="4">
    <source>
        <dbReference type="ARBA" id="ARBA00022989"/>
    </source>
</evidence>
<dbReference type="Gene3D" id="1.20.1250.20">
    <property type="entry name" value="MFS general substrate transporter like domains"/>
    <property type="match status" value="2"/>
</dbReference>
<evidence type="ECO:0000256" key="1">
    <source>
        <dbReference type="ARBA" id="ARBA00004141"/>
    </source>
</evidence>
<keyword evidence="4 6" id="KW-1133">Transmembrane helix</keyword>
<dbReference type="GO" id="GO:0022857">
    <property type="term" value="F:transmembrane transporter activity"/>
    <property type="evidence" value="ECO:0007669"/>
    <property type="project" value="InterPro"/>
</dbReference>
<feature type="transmembrane region" description="Helical" evidence="6">
    <location>
        <begin position="119"/>
        <end position="140"/>
    </location>
</feature>
<evidence type="ECO:0000256" key="6">
    <source>
        <dbReference type="SAM" id="Phobius"/>
    </source>
</evidence>
<feature type="transmembrane region" description="Helical" evidence="6">
    <location>
        <begin position="298"/>
        <end position="317"/>
    </location>
</feature>
<evidence type="ECO:0000259" key="7">
    <source>
        <dbReference type="PROSITE" id="PS50850"/>
    </source>
</evidence>
<keyword evidence="9" id="KW-1185">Reference proteome</keyword>
<dbReference type="OrthoDB" id="2985014at2759"/>
<feature type="transmembrane region" description="Helical" evidence="6">
    <location>
        <begin position="395"/>
        <end position="416"/>
    </location>
</feature>